<dbReference type="OrthoDB" id="10261055at2759"/>
<dbReference type="FunFam" id="1.20.1270.50:FF:000001">
    <property type="entry name" value="Alpha-mannosidase"/>
    <property type="match status" value="1"/>
</dbReference>
<keyword evidence="16" id="KW-1185">Reference proteome</keyword>
<dbReference type="SUPFAM" id="SSF88688">
    <property type="entry name" value="Families 57/38 glycoside transferase middle domain"/>
    <property type="match status" value="1"/>
</dbReference>
<dbReference type="Pfam" id="PF09261">
    <property type="entry name" value="Alpha-mann_mid"/>
    <property type="match status" value="1"/>
</dbReference>
<feature type="transmembrane region" description="Helical" evidence="12">
    <location>
        <begin position="288"/>
        <end position="319"/>
    </location>
</feature>
<dbReference type="SUPFAM" id="SSF88713">
    <property type="entry name" value="Glycoside hydrolase/deacetylase"/>
    <property type="match status" value="1"/>
</dbReference>
<feature type="domain" description="Glycoside hydrolase family 38 central" evidence="14">
    <location>
        <begin position="903"/>
        <end position="989"/>
    </location>
</feature>
<keyword evidence="3" id="KW-0479">Metal-binding</keyword>
<dbReference type="GO" id="GO:0004572">
    <property type="term" value="F:mannosyl-oligosaccharide 1,3-1,6-alpha-mannosidase activity"/>
    <property type="evidence" value="ECO:0007669"/>
    <property type="project" value="UniProtKB-EC"/>
</dbReference>
<evidence type="ECO:0000256" key="10">
    <source>
        <dbReference type="ARBA" id="ARBA00093232"/>
    </source>
</evidence>
<dbReference type="PANTHER" id="PTHR11607">
    <property type="entry name" value="ALPHA-MANNOSIDASE"/>
    <property type="match status" value="1"/>
</dbReference>
<feature type="transmembrane region" description="Helical" evidence="12">
    <location>
        <begin position="79"/>
        <end position="105"/>
    </location>
</feature>
<feature type="transmembrane region" description="Helical" evidence="12">
    <location>
        <begin position="111"/>
        <end position="140"/>
    </location>
</feature>
<feature type="transmembrane region" description="Helical" evidence="12">
    <location>
        <begin position="202"/>
        <end position="231"/>
    </location>
</feature>
<evidence type="ECO:0000256" key="1">
    <source>
        <dbReference type="ARBA" id="ARBA00001947"/>
    </source>
</evidence>
<keyword evidence="12" id="KW-0812">Transmembrane</keyword>
<keyword evidence="6 15" id="KW-0326">Glycosidase</keyword>
<feature type="chain" id="PRO_5032527507" description="mannosyl-oligosaccharide 1,3-1,6-alpha-mannosidase" evidence="13">
    <location>
        <begin position="18"/>
        <end position="1621"/>
    </location>
</feature>
<dbReference type="Proteomes" id="UP000597762">
    <property type="component" value="Unassembled WGS sequence"/>
</dbReference>
<feature type="transmembrane region" description="Helical" evidence="12">
    <location>
        <begin position="339"/>
        <end position="363"/>
    </location>
</feature>
<evidence type="ECO:0000256" key="11">
    <source>
        <dbReference type="SAM" id="MobiDB-lite"/>
    </source>
</evidence>
<feature type="region of interest" description="Disordered" evidence="11">
    <location>
        <begin position="1386"/>
        <end position="1410"/>
    </location>
</feature>
<dbReference type="Gene3D" id="1.20.1270.50">
    <property type="entry name" value="Glycoside hydrolase family 38, central domain"/>
    <property type="match status" value="1"/>
</dbReference>
<evidence type="ECO:0000259" key="14">
    <source>
        <dbReference type="SMART" id="SM00872"/>
    </source>
</evidence>
<name>A0A812EQ49_ACAPH</name>
<comment type="catalytic activity">
    <reaction evidence="10">
        <text>N(4)-{beta-D-GlcNAc-(1-&gt;2)-alpha-D-Man-(1-&gt;3)-[alpha-D-Man-(1-&gt;3)-[alpha-D-Man-(1-&gt;6)]-alpha-D-Man-(1-&gt;6)]-beta-D-Man-(1-&gt;4)-beta-D-GlcNAc-(1-&gt;4)-beta-D-GlcNAc}-L-asparaginyl-[protein] + 2 H2O = 2 alpha-D-mannopyranose + an N(4)-{beta-D-GlcNAc-(1-&gt;2)-alpha-D-Man-(1-&gt;3)-[alpha-D-Man-(1-&gt;6)]-beta-D-Man-(1-&gt;4)-beta-D-GlcNAc-(1-&gt;4)-beta-D-GlcNAc}-L-asparaginyl-[protein]</text>
        <dbReference type="Rhea" id="RHEA:56052"/>
        <dbReference type="Rhea" id="RHEA-COMP:14368"/>
        <dbReference type="Rhea" id="RHEA-COMP:14369"/>
        <dbReference type="ChEBI" id="CHEBI:15377"/>
        <dbReference type="ChEBI" id="CHEBI:28729"/>
        <dbReference type="ChEBI" id="CHEBI:60615"/>
        <dbReference type="ChEBI" id="CHEBI:60625"/>
        <dbReference type="EC" id="3.2.1.114"/>
    </reaction>
</comment>
<dbReference type="Gene3D" id="3.20.110.10">
    <property type="entry name" value="Glycoside hydrolase 38, N terminal domain"/>
    <property type="match status" value="1"/>
</dbReference>
<dbReference type="Gene3D" id="2.70.98.30">
    <property type="entry name" value="Golgi alpha-mannosidase II, domain 4"/>
    <property type="match status" value="1"/>
</dbReference>
<feature type="transmembrane region" description="Helical" evidence="12">
    <location>
        <begin position="50"/>
        <end position="67"/>
    </location>
</feature>
<feature type="signal peptide" evidence="13">
    <location>
        <begin position="1"/>
        <end position="17"/>
    </location>
</feature>
<feature type="transmembrane region" description="Helical" evidence="12">
    <location>
        <begin position="174"/>
        <end position="195"/>
    </location>
</feature>
<dbReference type="InterPro" id="IPR037094">
    <property type="entry name" value="Glyco_hydro_38_cen_sf"/>
</dbReference>
<evidence type="ECO:0000256" key="8">
    <source>
        <dbReference type="ARBA" id="ARBA00066412"/>
    </source>
</evidence>
<dbReference type="Pfam" id="PF01074">
    <property type="entry name" value="Glyco_hydro_38N"/>
    <property type="match status" value="1"/>
</dbReference>
<dbReference type="Pfam" id="PF07748">
    <property type="entry name" value="Glyco_hydro_38C"/>
    <property type="match status" value="1"/>
</dbReference>
<evidence type="ECO:0000313" key="16">
    <source>
        <dbReference type="Proteomes" id="UP000597762"/>
    </source>
</evidence>
<evidence type="ECO:0000256" key="6">
    <source>
        <dbReference type="ARBA" id="ARBA00023295"/>
    </source>
</evidence>
<evidence type="ECO:0000313" key="15">
    <source>
        <dbReference type="EMBL" id="CAE1327367.1"/>
    </source>
</evidence>
<dbReference type="InterPro" id="IPR011682">
    <property type="entry name" value="Glyco_hydro_38_C"/>
</dbReference>
<dbReference type="GO" id="GO:0000139">
    <property type="term" value="C:Golgi membrane"/>
    <property type="evidence" value="ECO:0007669"/>
    <property type="project" value="TreeGrafter"/>
</dbReference>
<keyword evidence="5" id="KW-0862">Zinc</keyword>
<evidence type="ECO:0000256" key="3">
    <source>
        <dbReference type="ARBA" id="ARBA00022723"/>
    </source>
</evidence>
<evidence type="ECO:0000256" key="4">
    <source>
        <dbReference type="ARBA" id="ARBA00022801"/>
    </source>
</evidence>
<feature type="transmembrane region" description="Helical" evidence="12">
    <location>
        <begin position="237"/>
        <end position="267"/>
    </location>
</feature>
<dbReference type="InterPro" id="IPR011013">
    <property type="entry name" value="Gal_mutarotase_sf_dom"/>
</dbReference>
<comment type="function">
    <text evidence="7">Catalyzes the first committed step in the biosynthesis of complex N-glycans. It controls conversion of high mannose to complex N-glycans; the final hydrolytic step in the N-glycan maturation pathway.</text>
</comment>
<dbReference type="EMBL" id="CAHIKZ030005498">
    <property type="protein sequence ID" value="CAE1327367.1"/>
    <property type="molecule type" value="Genomic_DNA"/>
</dbReference>
<dbReference type="InterPro" id="IPR013780">
    <property type="entry name" value="Glyco_hydro_b"/>
</dbReference>
<protein>
    <recommendedName>
        <fullName evidence="8">mannosyl-oligosaccharide 1,3-1,6-alpha-mannosidase</fullName>
        <ecNumber evidence="8">3.2.1.114</ecNumber>
    </recommendedName>
    <alternativeName>
        <fullName evidence="9">Mannosyl-oligosaccharide 1,3-1,6-alpha-mannosidase</fullName>
    </alternativeName>
</protein>
<evidence type="ECO:0000256" key="9">
    <source>
        <dbReference type="ARBA" id="ARBA00083602"/>
    </source>
</evidence>
<dbReference type="InterPro" id="IPR015341">
    <property type="entry name" value="Glyco_hydro_38_cen"/>
</dbReference>
<dbReference type="GO" id="GO:0006013">
    <property type="term" value="P:mannose metabolic process"/>
    <property type="evidence" value="ECO:0007669"/>
    <property type="project" value="InterPro"/>
</dbReference>
<evidence type="ECO:0000256" key="2">
    <source>
        <dbReference type="ARBA" id="ARBA00009792"/>
    </source>
</evidence>
<proteinExistence type="inferred from homology"/>
<dbReference type="FunFam" id="3.20.110.10:FF:000010">
    <property type="entry name" value="Alpha-mannosidase"/>
    <property type="match status" value="1"/>
</dbReference>
<dbReference type="GO" id="GO:0030246">
    <property type="term" value="F:carbohydrate binding"/>
    <property type="evidence" value="ECO:0007669"/>
    <property type="project" value="InterPro"/>
</dbReference>
<keyword evidence="12" id="KW-0472">Membrane</keyword>
<keyword evidence="13" id="KW-0732">Signal</keyword>
<dbReference type="GO" id="GO:0046872">
    <property type="term" value="F:metal ion binding"/>
    <property type="evidence" value="ECO:0007669"/>
    <property type="project" value="UniProtKB-KW"/>
</dbReference>
<feature type="region of interest" description="Disordered" evidence="11">
    <location>
        <begin position="1422"/>
        <end position="1461"/>
    </location>
</feature>
<evidence type="ECO:0000256" key="12">
    <source>
        <dbReference type="SAM" id="Phobius"/>
    </source>
</evidence>
<dbReference type="InterPro" id="IPR000602">
    <property type="entry name" value="Glyco_hydro_38_N"/>
</dbReference>
<feature type="transmembrane region" description="Helical" evidence="12">
    <location>
        <begin position="417"/>
        <end position="440"/>
    </location>
</feature>
<comment type="cofactor">
    <cofactor evidence="1">
        <name>Zn(2+)</name>
        <dbReference type="ChEBI" id="CHEBI:29105"/>
    </cofactor>
</comment>
<dbReference type="Gene3D" id="2.60.40.1180">
    <property type="entry name" value="Golgi alpha-mannosidase II"/>
    <property type="match status" value="1"/>
</dbReference>
<organism evidence="15 16">
    <name type="scientific">Acanthosepion pharaonis</name>
    <name type="common">Pharaoh cuttlefish</name>
    <name type="synonym">Sepia pharaonis</name>
    <dbReference type="NCBI Taxonomy" id="158019"/>
    <lineage>
        <taxon>Eukaryota</taxon>
        <taxon>Metazoa</taxon>
        <taxon>Spiralia</taxon>
        <taxon>Lophotrochozoa</taxon>
        <taxon>Mollusca</taxon>
        <taxon>Cephalopoda</taxon>
        <taxon>Coleoidea</taxon>
        <taxon>Decapodiformes</taxon>
        <taxon>Sepiida</taxon>
        <taxon>Sepiina</taxon>
        <taxon>Sepiidae</taxon>
        <taxon>Acanthosepion</taxon>
    </lineage>
</organism>
<dbReference type="EC" id="3.2.1.114" evidence="8"/>
<keyword evidence="12" id="KW-1133">Transmembrane helix</keyword>
<comment type="similarity">
    <text evidence="2">Belongs to the glycosyl hydrolase 38 family.</text>
</comment>
<evidence type="ECO:0000256" key="13">
    <source>
        <dbReference type="SAM" id="SignalP"/>
    </source>
</evidence>
<reference evidence="15" key="1">
    <citation type="submission" date="2021-01" db="EMBL/GenBank/DDBJ databases">
        <authorList>
            <person name="Li R."/>
            <person name="Bekaert M."/>
        </authorList>
    </citation>
    <scope>NUCLEOTIDE SEQUENCE</scope>
    <source>
        <strain evidence="15">Farmed</strain>
    </source>
</reference>
<feature type="transmembrane region" description="Helical" evidence="12">
    <location>
        <begin position="147"/>
        <end position="168"/>
    </location>
</feature>
<sequence length="1621" mass="184904">MSVTVSCFLSFISVSSGSPLAPLFLSVDLLFNSLYLSHTYTHSFSLSLTSFTPSPIYRILVIVFLFYSRVCLSASQLHFCVTFFLNCFFLNCFFLFFLPLCLLFVCLLVTFFFVCLLVTFFFVCLLVTFFFVCLLVTFFFVCLLVTFFFVCLLVTFFFVCLLVTFFFVCLPVTFFFVCLPVSFLLVCLLVTFFFVCLPVSFFLVCLLVTFFFVCLPVSFLLVCLLVTFFFVCLPVSFLLVCLLVTFFFVCLPVSFLLVCLLVSFFLIRHSFSLIPFCLFRASCFCPSLFPPCFFLSLSTLFLSLSLVSFSLSLSSYFFLCLSPSFSLVSQSPFVDSLSLSLAHFFVFFLSHFDLCLFFFFSLITNLVTLTDSRLASLNSSSAILGESSTGNSTAMKNSSINLATGLIPGRMKFNQRLFILFGATFFSFAFFLLFDTGMPWPQVHTSRTRMLAVKLWQHQLQSRQSSWKGDCQASPSTDLVVTANFSTFDMAPKLVYEVLADGSYPLPNANKAISPISSSSSSFFSSSSSLILEKGAATTSTEQAEMIVAAAEAASSRNGARPTKKEDPFTVILVPHSHNDPGWLKTVDEYYADQTKHILDNMVRKLTTYPNMTFVWAETIYLAMWWNDQEDAVKAQVRRLIRRGQLEIVLGSWVMPDEATTHYYAIVDQLIEGHRWVMDNLHILPKNSWSIDPFGHSGTMPYLWKEAGLQNMVIQRIHGAVKNHLAKHKGLEFMWRQYWDDRGDTDILCHVMPYMLYSIKFTCGPDRFLCLLYDFRNIPGEQREGKSRDISVKNIEVQAEYLYKEYRKKNFLYKYNAILVPLGDDFRFDKEIEWDQQYKNYAMLFQYMNSRKDWNIHLKFGTPQDYFEIIRKRRRRNPNVSKEKNSIPVLSGDFFPYSDQSNAYWTGYYTTRPFDKRFSRDIESALRAADILYFLACSYSKMWDKPYEKAFETAGMLKRARRYLGLFQHHDAITGTAKEYVVMDYEEKLAIAYNITQTVIGNALEVLLYRSKSGLANFFIPETVRTSPTSSASRRVLQLEKTGLQLVIFNPLVQQRQDVVSVLVTTNKIEVLDEKQKVIPSQIIPVWEDDITVSRSVFELVFLINIEPLTTVVYTLRKPVGEMKNTYTSTIGIVNSKLLVVPPDTGFLEDKPWDENPKPIVIENSLLKASFSGARGLLESVFDKNTGNTTKVNIDFQAYLSQGSGAYLFLPNGRARSITGKSQITRVVQGPLVSEVQVLHQFFQHRVRLYDVPGIQQTALHIDNKLNIKGLRDREVIMKLKTDIKNENETFFTDQNGFQMIGRRNQHRLRLEANYYPITTMVLLEDDNRRLTLHADHSHGVAGLEQGSVEIMLDRQLSYDDERGLGEGVEDIKPVHSRYVLQIEYRGSDDVGSPGEGPSKTDTVQEGSEVEKNTLISNMIKNTGENNKIVQNGPKPLAPSSAENDHTNKISNRQSSSKHQERQLRFTFPSLLGVHLNNYLQRPLVVYFTNMDADFLVPKFRPVEGPLPCDVSLVSLRVLVNSDLMRNGTSLILHRQGMTCGFPSSEPVCNVDWGKVSVSSLFDFSHYSTRLAELPEPAKHRLSSSAHIGPSSRFLSIIPSLSFFNSLLLRIPLSFLYPKFH</sequence>
<accession>A0A812EQ49</accession>
<dbReference type="InterPro" id="IPR011330">
    <property type="entry name" value="Glyco_hydro/deAcase_b/a-brl"/>
</dbReference>
<dbReference type="SMART" id="SM00872">
    <property type="entry name" value="Alpha-mann_mid"/>
    <property type="match status" value="1"/>
</dbReference>
<evidence type="ECO:0000256" key="5">
    <source>
        <dbReference type="ARBA" id="ARBA00022833"/>
    </source>
</evidence>
<dbReference type="GO" id="GO:0006491">
    <property type="term" value="P:N-glycan processing"/>
    <property type="evidence" value="ECO:0007669"/>
    <property type="project" value="TreeGrafter"/>
</dbReference>
<gene>
    <name evidence="15" type="ORF">SPHA_76819</name>
</gene>
<evidence type="ECO:0000256" key="7">
    <source>
        <dbReference type="ARBA" id="ARBA00059516"/>
    </source>
</evidence>
<dbReference type="InterPro" id="IPR027291">
    <property type="entry name" value="Glyco_hydro_38_N_sf"/>
</dbReference>
<dbReference type="PANTHER" id="PTHR11607:SF70">
    <property type="entry name" value="ALPHA-MANNOSIDASE"/>
    <property type="match status" value="1"/>
</dbReference>
<comment type="caution">
    <text evidence="15">The sequence shown here is derived from an EMBL/GenBank/DDBJ whole genome shotgun (WGS) entry which is preliminary data.</text>
</comment>
<keyword evidence="4 15" id="KW-0378">Hydrolase</keyword>
<dbReference type="InterPro" id="IPR028995">
    <property type="entry name" value="Glyco_hydro_57/38_cen_sf"/>
</dbReference>
<dbReference type="SUPFAM" id="SSF74650">
    <property type="entry name" value="Galactose mutarotase-like"/>
    <property type="match status" value="1"/>
</dbReference>
<dbReference type="InterPro" id="IPR050843">
    <property type="entry name" value="Glycosyl_Hydrlase_38"/>
</dbReference>